<evidence type="ECO:0000313" key="5">
    <source>
        <dbReference type="EMBL" id="KIN99138.1"/>
    </source>
</evidence>
<dbReference type="InterPro" id="IPR036259">
    <property type="entry name" value="MFS_trans_sf"/>
</dbReference>
<dbReference type="InterPro" id="IPR011701">
    <property type="entry name" value="MFS"/>
</dbReference>
<dbReference type="GO" id="GO:0022857">
    <property type="term" value="F:transmembrane transporter activity"/>
    <property type="evidence" value="ECO:0007669"/>
    <property type="project" value="InterPro"/>
</dbReference>
<dbReference type="InterPro" id="IPR050327">
    <property type="entry name" value="Proton-linked_MCT"/>
</dbReference>
<keyword evidence="3" id="KW-1133">Transmembrane helix</keyword>
<name>A0A0C3NV97_PISTI</name>
<feature type="domain" description="Major facilitator superfamily (MFS) profile" evidence="4">
    <location>
        <begin position="266"/>
        <end position="458"/>
    </location>
</feature>
<dbReference type="PANTHER" id="PTHR11360:SF284">
    <property type="entry name" value="EG:103B4.3 PROTEIN-RELATED"/>
    <property type="match status" value="1"/>
</dbReference>
<reference evidence="7" key="2">
    <citation type="submission" date="2015-01" db="EMBL/GenBank/DDBJ databases">
        <title>Evolutionary Origins and Diversification of the Mycorrhizal Mutualists.</title>
        <authorList>
            <consortium name="DOE Joint Genome Institute"/>
            <consortium name="Mycorrhizal Genomics Consortium"/>
            <person name="Kohler A."/>
            <person name="Kuo A."/>
            <person name="Nagy L.G."/>
            <person name="Floudas D."/>
            <person name="Copeland A."/>
            <person name="Barry K.W."/>
            <person name="Cichocki N."/>
            <person name="Veneault-Fourrey C."/>
            <person name="LaButti K."/>
            <person name="Lindquist E.A."/>
            <person name="Lipzen A."/>
            <person name="Lundell T."/>
            <person name="Morin E."/>
            <person name="Murat C."/>
            <person name="Riley R."/>
            <person name="Ohm R."/>
            <person name="Sun H."/>
            <person name="Tunlid A."/>
            <person name="Henrissat B."/>
            <person name="Grigoriev I.V."/>
            <person name="Hibbett D.S."/>
            <person name="Martin F."/>
        </authorList>
    </citation>
    <scope>NUCLEOTIDE SEQUENCE [LARGE SCALE GENOMIC DNA]</scope>
    <source>
        <strain evidence="7">Marx 270</strain>
    </source>
</reference>
<dbReference type="PROSITE" id="PS50850">
    <property type="entry name" value="MFS"/>
    <property type="match status" value="1"/>
</dbReference>
<feature type="transmembrane region" description="Helical" evidence="3">
    <location>
        <begin position="269"/>
        <end position="293"/>
    </location>
</feature>
<dbReference type="EMBL" id="KN832008">
    <property type="protein sequence ID" value="KIN99138.1"/>
    <property type="molecule type" value="Genomic_DNA"/>
</dbReference>
<dbReference type="Pfam" id="PF07690">
    <property type="entry name" value="MFS_1"/>
    <property type="match status" value="1"/>
</dbReference>
<proteinExistence type="inferred from homology"/>
<sequence length="458" mass="48831">MSKVTFKNSTAVFTLDEPRRPNEDALEANLSVEELPYLPWASPPLAVSFEPEKPLTREIPDFPDGGIRAWSVVIGALFMSFGTFGWINSFGVFQTYYEEYTFKEQSASNIAWIGSIQYGLIFIPALLTGRLLDLGHYNIPLAISSAFYIAALFLVAECKTFLQVILCQGVATGFFAGMLFGSTPAIVSHWFLRKRSQAFGVLAMGSSIGGTVLPIATQQLFGKVGFKWSVRAVAFIITFAVIVANLLLRPRLPPSNAKGSLFNWKAFKNPAFTCCVLAYNVTLLGLYVPLIYLDLSGQAAGYSPNFTFYLISIANLASLIGRLSSGVLADKFGALNTLIPFTLIGAVVSFAWPFSTSSIASMVVVSVIYGCATGAFVSLIPSAPARLGGMSDAGSRIGMAITCMAFGAAGGPPLAGVIRTKSGGFDDVGLYSGGVILAGCALLAATRYLALGKWVGKF</sequence>
<evidence type="ECO:0000256" key="3">
    <source>
        <dbReference type="SAM" id="Phobius"/>
    </source>
</evidence>
<evidence type="ECO:0000256" key="2">
    <source>
        <dbReference type="ARBA" id="ARBA00006727"/>
    </source>
</evidence>
<evidence type="ECO:0000259" key="4">
    <source>
        <dbReference type="PROSITE" id="PS50850"/>
    </source>
</evidence>
<protein>
    <recommendedName>
        <fullName evidence="4">Major facilitator superfamily (MFS) profile domain-containing protein</fullName>
    </recommendedName>
</protein>
<organism evidence="5 7">
    <name type="scientific">Pisolithus tinctorius Marx 270</name>
    <dbReference type="NCBI Taxonomy" id="870435"/>
    <lineage>
        <taxon>Eukaryota</taxon>
        <taxon>Fungi</taxon>
        <taxon>Dikarya</taxon>
        <taxon>Basidiomycota</taxon>
        <taxon>Agaricomycotina</taxon>
        <taxon>Agaricomycetes</taxon>
        <taxon>Agaricomycetidae</taxon>
        <taxon>Boletales</taxon>
        <taxon>Sclerodermatineae</taxon>
        <taxon>Pisolithaceae</taxon>
        <taxon>Pisolithus</taxon>
    </lineage>
</organism>
<keyword evidence="3" id="KW-0812">Transmembrane</keyword>
<dbReference type="Gene3D" id="1.20.1250.20">
    <property type="entry name" value="MFS general substrate transporter like domains"/>
    <property type="match status" value="2"/>
</dbReference>
<feature type="transmembrane region" description="Helical" evidence="3">
    <location>
        <begin position="430"/>
        <end position="450"/>
    </location>
</feature>
<feature type="transmembrane region" description="Helical" evidence="3">
    <location>
        <begin position="162"/>
        <end position="187"/>
    </location>
</feature>
<dbReference type="EMBL" id="KN831950">
    <property type="protein sequence ID" value="KIO11015.1"/>
    <property type="molecule type" value="Genomic_DNA"/>
</dbReference>
<feature type="transmembrane region" description="Helical" evidence="3">
    <location>
        <begin position="199"/>
        <end position="216"/>
    </location>
</feature>
<comment type="subcellular location">
    <subcellularLocation>
        <location evidence="1">Membrane</location>
        <topology evidence="1">Multi-pass membrane protein</topology>
    </subcellularLocation>
</comment>
<dbReference type="HOGENOM" id="CLU_001265_1_1_1"/>
<keyword evidence="7" id="KW-1185">Reference proteome</keyword>
<dbReference type="OrthoDB" id="6509908at2759"/>
<feature type="transmembrane region" description="Helical" evidence="3">
    <location>
        <begin position="107"/>
        <end position="127"/>
    </location>
</feature>
<dbReference type="SUPFAM" id="SSF103473">
    <property type="entry name" value="MFS general substrate transporter"/>
    <property type="match status" value="1"/>
</dbReference>
<gene>
    <name evidence="6" type="ORF">M404DRAFT_127829</name>
    <name evidence="5" type="ORF">M404DRAFT_156080</name>
</gene>
<accession>A0A0C3NV97</accession>
<keyword evidence="3" id="KW-0472">Membrane</keyword>
<feature type="transmembrane region" description="Helical" evidence="3">
    <location>
        <begin position="67"/>
        <end position="87"/>
    </location>
</feature>
<feature type="transmembrane region" description="Helical" evidence="3">
    <location>
        <begin position="358"/>
        <end position="385"/>
    </location>
</feature>
<comment type="similarity">
    <text evidence="2">Belongs to the major facilitator superfamily. Monocarboxylate porter (TC 2.A.1.13) family.</text>
</comment>
<feature type="transmembrane region" description="Helical" evidence="3">
    <location>
        <begin position="397"/>
        <end position="418"/>
    </location>
</feature>
<feature type="transmembrane region" description="Helical" evidence="3">
    <location>
        <begin position="299"/>
        <end position="320"/>
    </location>
</feature>
<dbReference type="STRING" id="870435.A0A0C3NV97"/>
<evidence type="ECO:0000313" key="7">
    <source>
        <dbReference type="Proteomes" id="UP000054217"/>
    </source>
</evidence>
<evidence type="ECO:0000256" key="1">
    <source>
        <dbReference type="ARBA" id="ARBA00004141"/>
    </source>
</evidence>
<dbReference type="AlphaFoldDB" id="A0A0C3NV97"/>
<feature type="transmembrane region" description="Helical" evidence="3">
    <location>
        <begin position="332"/>
        <end position="352"/>
    </location>
</feature>
<feature type="transmembrane region" description="Helical" evidence="3">
    <location>
        <begin position="228"/>
        <end position="248"/>
    </location>
</feature>
<dbReference type="Proteomes" id="UP000054217">
    <property type="component" value="Unassembled WGS sequence"/>
</dbReference>
<dbReference type="PANTHER" id="PTHR11360">
    <property type="entry name" value="MONOCARBOXYLATE TRANSPORTER"/>
    <property type="match status" value="1"/>
</dbReference>
<evidence type="ECO:0000313" key="6">
    <source>
        <dbReference type="EMBL" id="KIO11015.1"/>
    </source>
</evidence>
<reference evidence="5 7" key="1">
    <citation type="submission" date="2014-04" db="EMBL/GenBank/DDBJ databases">
        <authorList>
            <consortium name="DOE Joint Genome Institute"/>
            <person name="Kuo A."/>
            <person name="Kohler A."/>
            <person name="Costa M.D."/>
            <person name="Nagy L.G."/>
            <person name="Floudas D."/>
            <person name="Copeland A."/>
            <person name="Barry K.W."/>
            <person name="Cichocki N."/>
            <person name="Veneault-Fourrey C."/>
            <person name="LaButti K."/>
            <person name="Lindquist E.A."/>
            <person name="Lipzen A."/>
            <person name="Lundell T."/>
            <person name="Morin E."/>
            <person name="Murat C."/>
            <person name="Sun H."/>
            <person name="Tunlid A."/>
            <person name="Henrissat B."/>
            <person name="Grigoriev I.V."/>
            <person name="Hibbett D.S."/>
            <person name="Martin F."/>
            <person name="Nordberg H.P."/>
            <person name="Cantor M.N."/>
            <person name="Hua S.X."/>
        </authorList>
    </citation>
    <scope>NUCLEOTIDE SEQUENCE [LARGE SCALE GENOMIC DNA]</scope>
    <source>
        <strain evidence="5 7">Marx 270</strain>
    </source>
</reference>
<feature type="transmembrane region" description="Helical" evidence="3">
    <location>
        <begin position="139"/>
        <end position="156"/>
    </location>
</feature>
<reference evidence="5" key="3">
    <citation type="submission" date="2015-02" db="EMBL/GenBank/DDBJ databases">
        <title>Evolutionary Origins and Diversification of the Mycorrhizal Mutualists.</title>
        <authorList>
            <consortium name="DOE Joint Genome Institute"/>
            <consortium name="Mycorrhizal Genomics Consortium"/>
            <person name="Kohler A."/>
            <person name="Kuo A."/>
            <person name="Nagy L.G."/>
            <person name="Floudas D."/>
            <person name="Copeland A."/>
            <person name="Barry K.W."/>
            <person name="Cichocki N."/>
            <person name="Veneault-Fourrey C."/>
            <person name="LaButti K."/>
            <person name="Lindquist E.A."/>
            <person name="Lipzen A."/>
            <person name="Lundell T."/>
            <person name="Morin E."/>
            <person name="Murat C."/>
            <person name="Riley R."/>
            <person name="Ohm R."/>
            <person name="Sun H."/>
            <person name="Tunlid A."/>
            <person name="Henrissat B."/>
            <person name="Grigoriev I.V."/>
            <person name="Hibbett D.S."/>
            <person name="Martin F."/>
        </authorList>
    </citation>
    <scope>NUCLEOTIDE SEQUENCE</scope>
    <source>
        <strain evidence="5 7">Marx 270</strain>
    </source>
</reference>
<dbReference type="InterPro" id="IPR020846">
    <property type="entry name" value="MFS_dom"/>
</dbReference>
<dbReference type="GO" id="GO:0016020">
    <property type="term" value="C:membrane"/>
    <property type="evidence" value="ECO:0007669"/>
    <property type="project" value="UniProtKB-SubCell"/>
</dbReference>